<dbReference type="Pfam" id="PF12146">
    <property type="entry name" value="Hydrolase_4"/>
    <property type="match status" value="1"/>
</dbReference>
<dbReference type="InterPro" id="IPR051044">
    <property type="entry name" value="MAG_DAG_Lipase"/>
</dbReference>
<dbReference type="KEGG" id="oai:OLEAN_C20880"/>
<proteinExistence type="predicted"/>
<dbReference type="InterPro" id="IPR029058">
    <property type="entry name" value="AB_hydrolase_fold"/>
</dbReference>
<dbReference type="SUPFAM" id="SSF53474">
    <property type="entry name" value="alpha/beta-Hydrolases"/>
    <property type="match status" value="1"/>
</dbReference>
<dbReference type="InterPro" id="IPR022742">
    <property type="entry name" value="Hydrolase_4"/>
</dbReference>
<dbReference type="EMBL" id="FO203512">
    <property type="protein sequence ID" value="CCK76264.1"/>
    <property type="molecule type" value="Genomic_DNA"/>
</dbReference>
<evidence type="ECO:0000259" key="1">
    <source>
        <dbReference type="Pfam" id="PF12146"/>
    </source>
</evidence>
<dbReference type="GO" id="GO:0016787">
    <property type="term" value="F:hydrolase activity"/>
    <property type="evidence" value="ECO:0007669"/>
    <property type="project" value="UniProtKB-KW"/>
</dbReference>
<accession>R4YU05</accession>
<dbReference type="HOGENOM" id="CLU_026209_1_0_6"/>
<organism evidence="2 3">
    <name type="scientific">Oleispira antarctica RB-8</name>
    <dbReference type="NCBI Taxonomy" id="698738"/>
    <lineage>
        <taxon>Bacteria</taxon>
        <taxon>Pseudomonadati</taxon>
        <taxon>Pseudomonadota</taxon>
        <taxon>Gammaproteobacteria</taxon>
        <taxon>Oceanospirillales</taxon>
        <taxon>Oceanospirillaceae</taxon>
        <taxon>Oleispira</taxon>
    </lineage>
</organism>
<evidence type="ECO:0000313" key="2">
    <source>
        <dbReference type="EMBL" id="CCK76264.1"/>
    </source>
</evidence>
<dbReference type="PANTHER" id="PTHR11614">
    <property type="entry name" value="PHOSPHOLIPASE-RELATED"/>
    <property type="match status" value="1"/>
</dbReference>
<dbReference type="AlphaFoldDB" id="R4YU05"/>
<keyword evidence="2" id="KW-0378">Hydrolase</keyword>
<protein>
    <submittedName>
        <fullName evidence="2">Hydrolase, alpha/beta fold family</fullName>
    </submittedName>
</protein>
<gene>
    <name evidence="2" type="ORF">OLEAN_C20880</name>
</gene>
<sequence length="301" mass="34798">MTNEIITITAKDGRRIQVKCWTSETAKAYIHICHGMAEHMNRYNEFAQFLYTQGYNVICHNHRGHGENEILGHYANEDGWSKTIQDIVDVQEHVIQNKELPLFLFAHSMGSFIAQGYAIRYGNRLSGLILSGTNYQHPFMYHAGRIIAHLEKFRLKEGSPSSVMDKLSFASFNNHFKPNRTDFDWLSRDPEQVDKYINDSLCGFPCSAETWRQLLSGLIEISQKKQLDKIPHSLPMYLFGGEKDPVGRMGKGIRALKQKLRQTGHDNVTHKLYKEARHEMLNETCKHDVYNNVADWIEQQL</sequence>
<dbReference type="Gene3D" id="3.40.50.1820">
    <property type="entry name" value="alpha/beta hydrolase"/>
    <property type="match status" value="1"/>
</dbReference>
<dbReference type="OrthoDB" id="9806902at2"/>
<dbReference type="Proteomes" id="UP000032749">
    <property type="component" value="Chromosome"/>
</dbReference>
<name>R4YU05_OLEAN</name>
<dbReference type="PATRIC" id="fig|698738.3.peg.2161"/>
<reference evidence="2 3" key="1">
    <citation type="journal article" date="2013" name="Nat. Commun.">
        <title>Genome sequence and functional genomic analysis of the oil-degrading bacterium Oleispira antarctica.</title>
        <authorList>
            <person name="Kube M."/>
            <person name="Chernikova T.N."/>
            <person name="Al-Ramahi Y."/>
            <person name="Beloqui A."/>
            <person name="Lopez-Cortez N."/>
            <person name="Guazzaroni M.E."/>
            <person name="Heipieper H.J."/>
            <person name="Klages S."/>
            <person name="Kotsyurbenko O.R."/>
            <person name="Langer I."/>
            <person name="Nechitaylo T.Y."/>
            <person name="Lunsdorf H."/>
            <person name="Fernandez M."/>
            <person name="Juarez S."/>
            <person name="Ciordia S."/>
            <person name="Singer A."/>
            <person name="Kagan O."/>
            <person name="Egorova O."/>
            <person name="Petit P.A."/>
            <person name="Stogios P."/>
            <person name="Kim Y."/>
            <person name="Tchigvintsev A."/>
            <person name="Flick R."/>
            <person name="Denaro R."/>
            <person name="Genovese M."/>
            <person name="Albar J.P."/>
            <person name="Reva O.N."/>
            <person name="Martinez-Gomariz M."/>
            <person name="Tran H."/>
            <person name="Ferrer M."/>
            <person name="Savchenko A."/>
            <person name="Yakunin A.F."/>
            <person name="Yakimov M.M."/>
            <person name="Golyshina O.V."/>
            <person name="Reinhardt R."/>
            <person name="Golyshin P.N."/>
        </authorList>
    </citation>
    <scope>NUCLEOTIDE SEQUENCE [LARGE SCALE GENOMIC DNA]</scope>
</reference>
<dbReference type="STRING" id="698738.OLEAN_C20880"/>
<evidence type="ECO:0000313" key="3">
    <source>
        <dbReference type="Proteomes" id="UP000032749"/>
    </source>
</evidence>
<feature type="domain" description="Serine aminopeptidase S33" evidence="1">
    <location>
        <begin position="26"/>
        <end position="284"/>
    </location>
</feature>
<keyword evidence="3" id="KW-1185">Reference proteome</keyword>